<dbReference type="PROSITE" id="PS50893">
    <property type="entry name" value="ABC_TRANSPORTER_2"/>
    <property type="match status" value="1"/>
</dbReference>
<dbReference type="InterPro" id="IPR003439">
    <property type="entry name" value="ABC_transporter-like_ATP-bd"/>
</dbReference>
<reference evidence="5" key="1">
    <citation type="submission" date="2021-06" db="EMBL/GenBank/DDBJ databases">
        <title>Novel species in genus Arthrobacter.</title>
        <authorList>
            <person name="Zhang G."/>
        </authorList>
    </citation>
    <scope>NUCLEOTIDE SEQUENCE</scope>
    <source>
        <strain evidence="5">Zg-ZUI122</strain>
    </source>
</reference>
<dbReference type="AlphaFoldDB" id="A0A975PEQ7"/>
<evidence type="ECO:0000256" key="1">
    <source>
        <dbReference type="ARBA" id="ARBA00022448"/>
    </source>
</evidence>
<dbReference type="InterPro" id="IPR032823">
    <property type="entry name" value="BCA_ABC_TP_C"/>
</dbReference>
<dbReference type="InterPro" id="IPR051120">
    <property type="entry name" value="ABC_AA/LPS_Transport"/>
</dbReference>
<sequence length="264" mass="27921">MEVLHTDQSVLTPRLRFSDVSVRFGGLTALDSVSFTVPPGAVVGIIGPNGAGKTTLFNVICGFNTPASGSLELDGEKFQPRRHRLTRQGVARTLQGLGLFPGLTVLENVLLGLESTARHNPVEDALALPRSRSGEARLRVRGLQTLDDLGIASFASALPDTLPYGIRKKVALARALAGSPRLLLLDEPAGGLAHEDIDELAEIIRSVPETGCSVVLVEHHVDLVMNVCERIAVLDFGKLIADGTPAEIGANQAVTDAYLGVEPA</sequence>
<keyword evidence="6" id="KW-1185">Reference proteome</keyword>
<dbReference type="Pfam" id="PF12399">
    <property type="entry name" value="BCA_ABC_TP_C"/>
    <property type="match status" value="1"/>
</dbReference>
<gene>
    <name evidence="5" type="ORF">KG104_12920</name>
</gene>
<dbReference type="Gene3D" id="3.40.50.300">
    <property type="entry name" value="P-loop containing nucleotide triphosphate hydrolases"/>
    <property type="match status" value="1"/>
</dbReference>
<dbReference type="InterPro" id="IPR027417">
    <property type="entry name" value="P-loop_NTPase"/>
</dbReference>
<dbReference type="GO" id="GO:0016887">
    <property type="term" value="F:ATP hydrolysis activity"/>
    <property type="evidence" value="ECO:0007669"/>
    <property type="project" value="InterPro"/>
</dbReference>
<dbReference type="PANTHER" id="PTHR45772">
    <property type="entry name" value="CONSERVED COMPONENT OF ABC TRANSPORTER FOR NATURAL AMINO ACIDS-RELATED"/>
    <property type="match status" value="1"/>
</dbReference>
<dbReference type="EMBL" id="CP076456">
    <property type="protein sequence ID" value="QWQ35377.1"/>
    <property type="molecule type" value="Genomic_DNA"/>
</dbReference>
<evidence type="ECO:0000256" key="3">
    <source>
        <dbReference type="ARBA" id="ARBA00022840"/>
    </source>
</evidence>
<evidence type="ECO:0000256" key="2">
    <source>
        <dbReference type="ARBA" id="ARBA00022741"/>
    </source>
</evidence>
<name>A0A975PEQ7_9MICC</name>
<accession>A0A975PEQ7</accession>
<keyword evidence="1" id="KW-0813">Transport</keyword>
<dbReference type="GO" id="GO:0005524">
    <property type="term" value="F:ATP binding"/>
    <property type="evidence" value="ECO:0007669"/>
    <property type="project" value="UniProtKB-KW"/>
</dbReference>
<keyword evidence="2" id="KW-0547">Nucleotide-binding</keyword>
<evidence type="ECO:0000259" key="4">
    <source>
        <dbReference type="PROSITE" id="PS50893"/>
    </source>
</evidence>
<dbReference type="Pfam" id="PF00005">
    <property type="entry name" value="ABC_tran"/>
    <property type="match status" value="1"/>
</dbReference>
<dbReference type="RefSeq" id="WP_207348015.1">
    <property type="nucleotide sequence ID" value="NZ_CP076456.1"/>
</dbReference>
<dbReference type="CDD" id="cd03219">
    <property type="entry name" value="ABC_Mj1267_LivG_branched"/>
    <property type="match status" value="1"/>
</dbReference>
<feature type="domain" description="ABC transporter" evidence="4">
    <location>
        <begin position="15"/>
        <end position="261"/>
    </location>
</feature>
<organism evidence="5 6">
    <name type="scientific">Arthrobacter sunyaminii</name>
    <dbReference type="NCBI Taxonomy" id="2816859"/>
    <lineage>
        <taxon>Bacteria</taxon>
        <taxon>Bacillati</taxon>
        <taxon>Actinomycetota</taxon>
        <taxon>Actinomycetes</taxon>
        <taxon>Micrococcales</taxon>
        <taxon>Micrococcaceae</taxon>
        <taxon>Arthrobacter</taxon>
    </lineage>
</organism>
<protein>
    <submittedName>
        <fullName evidence="5">ABC transporter ATP-binding protein</fullName>
    </submittedName>
</protein>
<dbReference type="KEGG" id="asun:KG104_12920"/>
<evidence type="ECO:0000313" key="6">
    <source>
        <dbReference type="Proteomes" id="UP000680588"/>
    </source>
</evidence>
<dbReference type="SUPFAM" id="SSF52540">
    <property type="entry name" value="P-loop containing nucleoside triphosphate hydrolases"/>
    <property type="match status" value="1"/>
</dbReference>
<evidence type="ECO:0000313" key="5">
    <source>
        <dbReference type="EMBL" id="QWQ35377.1"/>
    </source>
</evidence>
<dbReference type="Proteomes" id="UP000680588">
    <property type="component" value="Chromosome"/>
</dbReference>
<dbReference type="SMART" id="SM00382">
    <property type="entry name" value="AAA"/>
    <property type="match status" value="1"/>
</dbReference>
<proteinExistence type="predicted"/>
<dbReference type="GO" id="GO:0005886">
    <property type="term" value="C:plasma membrane"/>
    <property type="evidence" value="ECO:0007669"/>
    <property type="project" value="TreeGrafter"/>
</dbReference>
<keyword evidence="3 5" id="KW-0067">ATP-binding</keyword>
<dbReference type="InterPro" id="IPR003593">
    <property type="entry name" value="AAA+_ATPase"/>
</dbReference>